<dbReference type="GO" id="GO:0006508">
    <property type="term" value="P:proteolysis"/>
    <property type="evidence" value="ECO:0007669"/>
    <property type="project" value="UniProtKB-KW"/>
</dbReference>
<evidence type="ECO:0000259" key="7">
    <source>
        <dbReference type="Pfam" id="PF01694"/>
    </source>
</evidence>
<dbReference type="InterPro" id="IPR035952">
    <property type="entry name" value="Rhomboid-like_sf"/>
</dbReference>
<dbReference type="Proteomes" id="UP001301442">
    <property type="component" value="Chromosome"/>
</dbReference>
<feature type="transmembrane region" description="Helical" evidence="6">
    <location>
        <begin position="138"/>
        <end position="156"/>
    </location>
</feature>
<dbReference type="PANTHER" id="PTHR43731:SF9">
    <property type="entry name" value="SLR1461 PROTEIN"/>
    <property type="match status" value="1"/>
</dbReference>
<evidence type="ECO:0000256" key="4">
    <source>
        <dbReference type="ARBA" id="ARBA00023136"/>
    </source>
</evidence>
<feature type="domain" description="Peptidase S54 rhomboid" evidence="7">
    <location>
        <begin position="51"/>
        <end position="181"/>
    </location>
</feature>
<keyword evidence="8" id="KW-0378">Hydrolase</keyword>
<feature type="transmembrane region" description="Helical" evidence="6">
    <location>
        <begin position="162"/>
        <end position="181"/>
    </location>
</feature>
<feature type="transmembrane region" description="Helical" evidence="6">
    <location>
        <begin position="88"/>
        <end position="106"/>
    </location>
</feature>
<feature type="transmembrane region" description="Helical" evidence="6">
    <location>
        <begin position="39"/>
        <end position="58"/>
    </location>
</feature>
<keyword evidence="2 6" id="KW-0812">Transmembrane</keyword>
<dbReference type="EC" id="3.4.21.105" evidence="8"/>
<organism evidence="8 9">
    <name type="scientific">Thalassotalea fonticola</name>
    <dbReference type="NCBI Taxonomy" id="3065649"/>
    <lineage>
        <taxon>Bacteria</taxon>
        <taxon>Pseudomonadati</taxon>
        <taxon>Pseudomonadota</taxon>
        <taxon>Gammaproteobacteria</taxon>
        <taxon>Alteromonadales</taxon>
        <taxon>Colwelliaceae</taxon>
        <taxon>Thalassotalea</taxon>
    </lineage>
</organism>
<proteinExistence type="predicted"/>
<protein>
    <submittedName>
        <fullName evidence="8">Rhomboid family intramembrane serine protease</fullName>
        <ecNumber evidence="8">3.4.21.105</ecNumber>
    </submittedName>
</protein>
<evidence type="ECO:0000256" key="2">
    <source>
        <dbReference type="ARBA" id="ARBA00022692"/>
    </source>
</evidence>
<dbReference type="InterPro" id="IPR050925">
    <property type="entry name" value="Rhomboid_protease_S54"/>
</dbReference>
<name>A0ABZ0GPE0_9GAMM</name>
<dbReference type="Pfam" id="PF01694">
    <property type="entry name" value="Rhomboid"/>
    <property type="match status" value="1"/>
</dbReference>
<comment type="subcellular location">
    <subcellularLocation>
        <location evidence="1">Membrane</location>
        <topology evidence="1">Multi-pass membrane protein</topology>
    </subcellularLocation>
</comment>
<accession>A0ABZ0GPE0</accession>
<dbReference type="InterPro" id="IPR022764">
    <property type="entry name" value="Peptidase_S54_rhomboid_dom"/>
</dbReference>
<keyword evidence="9" id="KW-1185">Reference proteome</keyword>
<reference evidence="8 9" key="1">
    <citation type="submission" date="2023-09" db="EMBL/GenBank/DDBJ databases">
        <authorList>
            <person name="Qi X."/>
        </authorList>
    </citation>
    <scope>NUCLEOTIDE SEQUENCE [LARGE SCALE GENOMIC DNA]</scope>
    <source>
        <strain evidence="8 9">S1-1</strain>
    </source>
</reference>
<dbReference type="RefSeq" id="WP_348396577.1">
    <property type="nucleotide sequence ID" value="NZ_CP136600.1"/>
</dbReference>
<evidence type="ECO:0000256" key="1">
    <source>
        <dbReference type="ARBA" id="ARBA00004141"/>
    </source>
</evidence>
<keyword evidence="4 6" id="KW-0472">Membrane</keyword>
<dbReference type="GO" id="GO:0008233">
    <property type="term" value="F:peptidase activity"/>
    <property type="evidence" value="ECO:0007669"/>
    <property type="project" value="UniProtKB-KW"/>
</dbReference>
<feature type="region of interest" description="Disordered" evidence="5">
    <location>
        <begin position="193"/>
        <end position="225"/>
    </location>
</feature>
<dbReference type="PANTHER" id="PTHR43731">
    <property type="entry name" value="RHOMBOID PROTEASE"/>
    <property type="match status" value="1"/>
</dbReference>
<feature type="compositionally biased region" description="Acidic residues" evidence="5">
    <location>
        <begin position="198"/>
        <end position="209"/>
    </location>
</feature>
<sequence>MDHQTPSVQNSIVIATIFVLIIWWLKLCEMMFDLNFQQLGVYPLTASGTIGIVTGPLIHGSWQHVISNTLPILLLGSFLIYGYPKSRWWTLAIIWIVSGLGVWLFGRESYHLGASGLAHGMFFYLFISGIFRRDKRSSALMMIAFYMYGGMLLSIFPREQWISFEYHLFGAISGVCCALAFRHWDPKPKRKVYSWEQQSDEDGDGDGDGEFNHEQVDQQNSRLTK</sequence>
<evidence type="ECO:0000256" key="5">
    <source>
        <dbReference type="SAM" id="MobiDB-lite"/>
    </source>
</evidence>
<dbReference type="SUPFAM" id="SSF144091">
    <property type="entry name" value="Rhomboid-like"/>
    <property type="match status" value="1"/>
</dbReference>
<evidence type="ECO:0000313" key="9">
    <source>
        <dbReference type="Proteomes" id="UP001301442"/>
    </source>
</evidence>
<feature type="transmembrane region" description="Helical" evidence="6">
    <location>
        <begin position="64"/>
        <end position="81"/>
    </location>
</feature>
<evidence type="ECO:0000256" key="3">
    <source>
        <dbReference type="ARBA" id="ARBA00022989"/>
    </source>
</evidence>
<feature type="transmembrane region" description="Helical" evidence="6">
    <location>
        <begin position="112"/>
        <end position="131"/>
    </location>
</feature>
<gene>
    <name evidence="8" type="ORF">RI844_00755</name>
</gene>
<feature type="transmembrane region" description="Helical" evidence="6">
    <location>
        <begin position="12"/>
        <end position="32"/>
    </location>
</feature>
<dbReference type="Gene3D" id="1.20.1540.10">
    <property type="entry name" value="Rhomboid-like"/>
    <property type="match status" value="1"/>
</dbReference>
<dbReference type="EMBL" id="CP136600">
    <property type="protein sequence ID" value="WOH37799.1"/>
    <property type="molecule type" value="Genomic_DNA"/>
</dbReference>
<evidence type="ECO:0000313" key="8">
    <source>
        <dbReference type="EMBL" id="WOH37799.1"/>
    </source>
</evidence>
<evidence type="ECO:0000256" key="6">
    <source>
        <dbReference type="SAM" id="Phobius"/>
    </source>
</evidence>
<keyword evidence="3 6" id="KW-1133">Transmembrane helix</keyword>
<keyword evidence="8" id="KW-0645">Protease</keyword>